<feature type="compositionally biased region" description="Basic and acidic residues" evidence="5">
    <location>
        <begin position="365"/>
        <end position="383"/>
    </location>
</feature>
<evidence type="ECO:0000256" key="1">
    <source>
        <dbReference type="ARBA" id="ARBA00004123"/>
    </source>
</evidence>
<accession>A0ABD2PYT9</accession>
<evidence type="ECO:0000313" key="7">
    <source>
        <dbReference type="EMBL" id="KAL3312599.1"/>
    </source>
</evidence>
<feature type="compositionally biased region" description="Low complexity" evidence="5">
    <location>
        <begin position="250"/>
        <end position="273"/>
    </location>
</feature>
<feature type="compositionally biased region" description="Polar residues" evidence="5">
    <location>
        <begin position="417"/>
        <end position="430"/>
    </location>
</feature>
<evidence type="ECO:0000256" key="3">
    <source>
        <dbReference type="ARBA" id="ARBA00023242"/>
    </source>
</evidence>
<feature type="region of interest" description="Disordered" evidence="5">
    <location>
        <begin position="233"/>
        <end position="273"/>
    </location>
</feature>
<dbReference type="InterPro" id="IPR005617">
    <property type="entry name" value="Groucho/TLE_N"/>
</dbReference>
<dbReference type="InterPro" id="IPR009146">
    <property type="entry name" value="Groucho_enhance"/>
</dbReference>
<feature type="compositionally biased region" description="Polar residues" evidence="5">
    <location>
        <begin position="508"/>
        <end position="552"/>
    </location>
</feature>
<dbReference type="Proteomes" id="UP001626550">
    <property type="component" value="Unassembled WGS sequence"/>
</dbReference>
<dbReference type="PANTHER" id="PTHR10814:SF33">
    <property type="entry name" value="TRANSDUCIN-LIKE ENHANCER PROTEIN 7"/>
    <property type="match status" value="1"/>
</dbReference>
<comment type="subcellular location">
    <subcellularLocation>
        <location evidence="1">Nucleus</location>
    </subcellularLocation>
</comment>
<protein>
    <submittedName>
        <fullName evidence="7">Transducin-like enhancer protein 4</fullName>
    </submittedName>
</protein>
<evidence type="ECO:0000313" key="8">
    <source>
        <dbReference type="Proteomes" id="UP001626550"/>
    </source>
</evidence>
<feature type="coiled-coil region" evidence="4">
    <location>
        <begin position="87"/>
        <end position="114"/>
    </location>
</feature>
<dbReference type="PANTHER" id="PTHR10814">
    <property type="entry name" value="TRANSDUCIN-LIKE ENHANCER PROTEIN"/>
    <property type="match status" value="1"/>
</dbReference>
<feature type="compositionally biased region" description="Polar residues" evidence="5">
    <location>
        <begin position="446"/>
        <end position="461"/>
    </location>
</feature>
<keyword evidence="3" id="KW-0539">Nucleus</keyword>
<comment type="similarity">
    <text evidence="2">Belongs to the WD repeat Groucho/TLE family.</text>
</comment>
<organism evidence="7 8">
    <name type="scientific">Cichlidogyrus casuarinus</name>
    <dbReference type="NCBI Taxonomy" id="1844966"/>
    <lineage>
        <taxon>Eukaryota</taxon>
        <taxon>Metazoa</taxon>
        <taxon>Spiralia</taxon>
        <taxon>Lophotrochozoa</taxon>
        <taxon>Platyhelminthes</taxon>
        <taxon>Monogenea</taxon>
        <taxon>Monopisthocotylea</taxon>
        <taxon>Dactylogyridea</taxon>
        <taxon>Ancyrocephalidae</taxon>
        <taxon>Cichlidogyrus</taxon>
    </lineage>
</organism>
<dbReference type="EMBL" id="JBJKFK010001634">
    <property type="protein sequence ID" value="KAL3312599.1"/>
    <property type="molecule type" value="Genomic_DNA"/>
</dbReference>
<feature type="domain" description="Groucho/TLE N-terminal Q-rich" evidence="6">
    <location>
        <begin position="79"/>
        <end position="185"/>
    </location>
</feature>
<gene>
    <name evidence="7" type="primary">TLE4_2</name>
    <name evidence="7" type="ORF">Ciccas_008807</name>
</gene>
<evidence type="ECO:0000256" key="5">
    <source>
        <dbReference type="SAM" id="MobiDB-lite"/>
    </source>
</evidence>
<keyword evidence="8" id="KW-1185">Reference proteome</keyword>
<dbReference type="GO" id="GO:0005634">
    <property type="term" value="C:nucleus"/>
    <property type="evidence" value="ECO:0007669"/>
    <property type="project" value="UniProtKB-SubCell"/>
</dbReference>
<evidence type="ECO:0000256" key="4">
    <source>
        <dbReference type="SAM" id="Coils"/>
    </source>
</evidence>
<sequence length="552" mass="59220">MDIYNDIQSYHQPDYNVAPTGIDELYCLYGTKVRTISQLIYTSHDLKDYALPDEILYEDGDGTVNERSLQGSSHSSQAMKFSIPDACDKIKEEISSLQQQYHSLKMDYEKVVQEKNEMQRHNAMYYEITAGLNLEMHRQSELAKRLVAILGNVMPFLGQEHQTQVAAAIERAKQVSVSDLSSIMSVSDSFCGGQVSIQNSDEKFPKMPNGAFGFPSENMDLYKMMASSGMMPPLPGMPSSANMPKQNPVSSNGPSMMGSGTTTTSSSHSASSAANFLSQNPAALAQMMASFSGGQMDKDQRTAAAVAMAALAAAGGMPPTNQPPFPPGLNPSQQQLFASMASAAAGQMDSAQIASLIAAMGGPRPPDEKRRKMDQPEDLKQEEISVDDSTRMPFKSRRSPSGGVGENGDNKADLSFSIGQNRSRTSTPNHLLSVDGPATPKRKPPQASTPNSRPTSRNSPQVDYPPRNVSNPGCGAQLLNQESNSRGHSPALSSCSAPSSSAFKPSLKINSECTPNGSSSTPPFASKPSSNGLPNGLVSFSSQPQQTRFHLN</sequence>
<comment type="caution">
    <text evidence="7">The sequence shown here is derived from an EMBL/GenBank/DDBJ whole genome shotgun (WGS) entry which is preliminary data.</text>
</comment>
<dbReference type="AlphaFoldDB" id="A0ABD2PYT9"/>
<dbReference type="Pfam" id="PF03920">
    <property type="entry name" value="TLE_N"/>
    <property type="match status" value="1"/>
</dbReference>
<name>A0ABD2PYT9_9PLAT</name>
<proteinExistence type="inferred from homology"/>
<evidence type="ECO:0000256" key="2">
    <source>
        <dbReference type="ARBA" id="ARBA00005969"/>
    </source>
</evidence>
<reference evidence="7 8" key="1">
    <citation type="submission" date="2024-11" db="EMBL/GenBank/DDBJ databases">
        <title>Adaptive evolution of stress response genes in parasites aligns with host niche diversity.</title>
        <authorList>
            <person name="Hahn C."/>
            <person name="Resl P."/>
        </authorList>
    </citation>
    <scope>NUCLEOTIDE SEQUENCE [LARGE SCALE GENOMIC DNA]</scope>
    <source>
        <strain evidence="7">EGGRZ-B1_66</strain>
        <tissue evidence="7">Body</tissue>
    </source>
</reference>
<feature type="compositionally biased region" description="Low complexity" evidence="5">
    <location>
        <begin position="489"/>
        <end position="506"/>
    </location>
</feature>
<keyword evidence="4" id="KW-0175">Coiled coil</keyword>
<evidence type="ECO:0000259" key="6">
    <source>
        <dbReference type="Pfam" id="PF03920"/>
    </source>
</evidence>
<feature type="compositionally biased region" description="Polar residues" evidence="5">
    <location>
        <begin position="478"/>
        <end position="487"/>
    </location>
</feature>
<feature type="region of interest" description="Disordered" evidence="5">
    <location>
        <begin position="359"/>
        <end position="552"/>
    </location>
</feature>